<dbReference type="GO" id="GO:0009395">
    <property type="term" value="P:phospholipid catabolic process"/>
    <property type="evidence" value="ECO:0007669"/>
    <property type="project" value="TreeGrafter"/>
</dbReference>
<comment type="caution">
    <text evidence="5">The sequence shown here is derived from an EMBL/GenBank/DDBJ whole genome shotgun (WGS) entry which is preliminary data.</text>
</comment>
<dbReference type="Gene3D" id="3.40.50.1820">
    <property type="entry name" value="alpha/beta hydrolase"/>
    <property type="match status" value="1"/>
</dbReference>
<keyword evidence="1" id="KW-0378">Hydrolase</keyword>
<keyword evidence="3" id="KW-0812">Transmembrane</keyword>
<dbReference type="SUPFAM" id="SSF53474">
    <property type="entry name" value="alpha/beta-Hydrolases"/>
    <property type="match status" value="1"/>
</dbReference>
<dbReference type="InterPro" id="IPR007312">
    <property type="entry name" value="Phosphoesterase"/>
</dbReference>
<feature type="transmembrane region" description="Helical" evidence="3">
    <location>
        <begin position="442"/>
        <end position="463"/>
    </location>
</feature>
<evidence type="ECO:0000313" key="5">
    <source>
        <dbReference type="EMBL" id="TPX74678.1"/>
    </source>
</evidence>
<sequence length="854" mass="93226">MLAAETNSPCSNIQITQPAAFSSVLTIVLPSTDRDTALTEFYLGRYFPRRGYLLANMTSEVETRGLMSDDYVSLITGSHPYSDDGSNANQTTLIDLLESNSKFWRIYLESYSGNCSSLSASTTQPGSPHLANRNPLQYIPSIVENPERCQNIANKDQFDKDVADNNIADWMLYIPTFGDSETATTTVEIALWLKQFLEPLLESPHFEETLFIITFDKSRSGNGEIYTLLLGSGIASFNRVDHAPYSRHSILATVEDVFHLGNLGREDEVAAKIPLISHSLYNCQKSTLDNKVTAPTVKNVTFAVTAVGCLLSSAYTALTAIAEMRLGDESSWVHVTRTTVALPLWTDVLSVAVSVAAPTLNPTKLRNLLLFVALCSASASAFLLALSASSEGVAAGRCVVLALCSAAALTTSPKKAEETTEETPLLSSETGERIPSKTKFSIAAIATAAFLSLLMCIGTTIHYTDAQKYPAPGKMISIYENAFSIHLHCTGQPSNQFVPTILLDTGMAVTSVVAWEKMLPGLETLGARVCWYDRAGYGWSESGPLPQTAKRNSEILHEVLKTAEEKGPFILVGHSFGAWTIRLYAAAYPEQVVGLVFLEPSSEDFEVRRSELWPAVSYQSLLADMDNYSTVFSTIGMLLSPFAAADRLALAGFEEEHGGSSRTKYSPRQTAVTFKGKFFKAVSSELANFLTISANQTRASMPKTPRSNLPITVLVAQNEISAYCTPQDAQNARNCTTRNNNNNNHHESIKSENEANAMAHYSLLESFARAYSDANEFVVAMKSSHHVTVDAPEACVAAVARVLERVVRGAKGEYFAMQNAFAEWANEEAEGAGREIDLEDDIPEDEEELKYATH</sequence>
<evidence type="ECO:0000256" key="3">
    <source>
        <dbReference type="SAM" id="Phobius"/>
    </source>
</evidence>
<dbReference type="PANTHER" id="PTHR31956">
    <property type="entry name" value="NON-SPECIFIC PHOSPHOLIPASE C4-RELATED"/>
    <property type="match status" value="1"/>
</dbReference>
<dbReference type="InterPro" id="IPR000073">
    <property type="entry name" value="AB_hydrolase_1"/>
</dbReference>
<keyword evidence="3" id="KW-1133">Transmembrane helix</keyword>
<dbReference type="EMBL" id="QEAP01000114">
    <property type="protein sequence ID" value="TPX74678.1"/>
    <property type="molecule type" value="Genomic_DNA"/>
</dbReference>
<keyword evidence="3" id="KW-0472">Membrane</keyword>
<dbReference type="STRING" id="246404.A0A507FH56"/>
<evidence type="ECO:0000256" key="1">
    <source>
        <dbReference type="ARBA" id="ARBA00022801"/>
    </source>
</evidence>
<name>A0A507FH56_9FUNG</name>
<dbReference type="InterPro" id="IPR017850">
    <property type="entry name" value="Alkaline_phosphatase_core_sf"/>
</dbReference>
<dbReference type="InterPro" id="IPR029058">
    <property type="entry name" value="AB_hydrolase_fold"/>
</dbReference>
<gene>
    <name evidence="5" type="ORF">CcCBS67573_g04063</name>
</gene>
<dbReference type="AlphaFoldDB" id="A0A507FH56"/>
<dbReference type="Pfam" id="PF00561">
    <property type="entry name" value="Abhydrolase_1"/>
    <property type="match status" value="1"/>
</dbReference>
<dbReference type="OrthoDB" id="164921at2759"/>
<accession>A0A507FH56</accession>
<feature type="domain" description="AB hydrolase-1" evidence="4">
    <location>
        <begin position="506"/>
        <end position="607"/>
    </location>
</feature>
<feature type="transmembrane region" description="Helical" evidence="3">
    <location>
        <begin position="368"/>
        <end position="388"/>
    </location>
</feature>
<keyword evidence="6" id="KW-1185">Reference proteome</keyword>
<dbReference type="Gene3D" id="3.40.720.10">
    <property type="entry name" value="Alkaline Phosphatase, subunit A"/>
    <property type="match status" value="1"/>
</dbReference>
<dbReference type="Proteomes" id="UP000320333">
    <property type="component" value="Unassembled WGS sequence"/>
</dbReference>
<dbReference type="PANTHER" id="PTHR31956:SF8">
    <property type="entry name" value="ACID PHOSPHATASE PHOA (AFU_ORTHOLOGUE AFUA_1G03570)"/>
    <property type="match status" value="1"/>
</dbReference>
<evidence type="ECO:0000313" key="6">
    <source>
        <dbReference type="Proteomes" id="UP000320333"/>
    </source>
</evidence>
<dbReference type="GO" id="GO:0016788">
    <property type="term" value="F:hydrolase activity, acting on ester bonds"/>
    <property type="evidence" value="ECO:0007669"/>
    <property type="project" value="InterPro"/>
</dbReference>
<dbReference type="Pfam" id="PF04185">
    <property type="entry name" value="Phosphoesterase"/>
    <property type="match status" value="1"/>
</dbReference>
<feature type="region of interest" description="Disordered" evidence="2">
    <location>
        <begin position="828"/>
        <end position="854"/>
    </location>
</feature>
<organism evidence="5 6">
    <name type="scientific">Chytriomyces confervae</name>
    <dbReference type="NCBI Taxonomy" id="246404"/>
    <lineage>
        <taxon>Eukaryota</taxon>
        <taxon>Fungi</taxon>
        <taxon>Fungi incertae sedis</taxon>
        <taxon>Chytridiomycota</taxon>
        <taxon>Chytridiomycota incertae sedis</taxon>
        <taxon>Chytridiomycetes</taxon>
        <taxon>Chytridiales</taxon>
        <taxon>Chytriomycetaceae</taxon>
        <taxon>Chytriomyces</taxon>
    </lineage>
</organism>
<reference evidence="5 6" key="1">
    <citation type="journal article" date="2019" name="Sci. Rep.">
        <title>Comparative genomics of chytrid fungi reveal insights into the obligate biotrophic and pathogenic lifestyle of Synchytrium endobioticum.</title>
        <authorList>
            <person name="van de Vossenberg B.T.L.H."/>
            <person name="Warris S."/>
            <person name="Nguyen H.D.T."/>
            <person name="van Gent-Pelzer M.P.E."/>
            <person name="Joly D.L."/>
            <person name="van de Geest H.C."/>
            <person name="Bonants P.J.M."/>
            <person name="Smith D.S."/>
            <person name="Levesque C.A."/>
            <person name="van der Lee T.A.J."/>
        </authorList>
    </citation>
    <scope>NUCLEOTIDE SEQUENCE [LARGE SCALE GENOMIC DNA]</scope>
    <source>
        <strain evidence="5 6">CBS 675.73</strain>
    </source>
</reference>
<feature type="transmembrane region" description="Helical" evidence="3">
    <location>
        <begin position="300"/>
        <end position="322"/>
    </location>
</feature>
<evidence type="ECO:0000256" key="2">
    <source>
        <dbReference type="SAM" id="MobiDB-lite"/>
    </source>
</evidence>
<proteinExistence type="predicted"/>
<evidence type="ECO:0000259" key="4">
    <source>
        <dbReference type="Pfam" id="PF00561"/>
    </source>
</evidence>
<protein>
    <recommendedName>
        <fullName evidence="4">AB hydrolase-1 domain-containing protein</fullName>
    </recommendedName>
</protein>
<feature type="compositionally biased region" description="Acidic residues" evidence="2">
    <location>
        <begin position="837"/>
        <end position="848"/>
    </location>
</feature>